<evidence type="ECO:0000313" key="5">
    <source>
        <dbReference type="Proteomes" id="UP000001940"/>
    </source>
</evidence>
<evidence type="ECO:0000313" key="4">
    <source>
        <dbReference type="EMBL" id="CCD63723.1"/>
    </source>
</evidence>
<dbReference type="AlphaFoldDB" id="O76640"/>
<dbReference type="RefSeq" id="NP_494086.2">
    <property type="nucleotide sequence ID" value="NM_061685.5"/>
</dbReference>
<dbReference type="PANTHER" id="PTHR46308">
    <property type="entry name" value="MATH (MEPRIN-ASSOCIATED TRAF HOMOLOGY) DOMAIN CONTAINING"/>
    <property type="match status" value="1"/>
</dbReference>
<dbReference type="Pfam" id="PF00917">
    <property type="entry name" value="MATH"/>
    <property type="match status" value="2"/>
</dbReference>
<dbReference type="PROSITE" id="PS50144">
    <property type="entry name" value="MATH"/>
    <property type="match status" value="2"/>
</dbReference>
<sequence>MANQDQNYLGPRTHPPNLQKSTSFSGAKLHYQYQYTGKEQKTSSSKDESRVHHSESRSPRLSKHLAEDDGSGSTLDQRLSRQLTVDYGGGSTVDQRSQLGTSGTKYLTTVQSSNLDSAASPLSFSGHTAPSKIAVVRETLPVSSQASIFPTSYRSSQYPFLNPSTKVTTTPPIQQSHLGTSRLTTVQSSNLDRSPSPSRSRYMNSRDRRKTTTIIPSSIPQSSEYKSAFQREAPAVYFNQHTESQSTYKPLPMSSQTQNRNLTIGYTPNQFQEIERAQREFKNQKKQEEEIRAKLDRRRIEESQRLEAERFALEATMVDEDEDVAKFIRNPEERFKDSRDSKKLEWRSRRAPNQPEQVCGESCENAKLGKFGKFAKLSKYGKFARLGKFGKFATLGKFSKYYIRTMPNSCKEFSISENVKNISRFVDGERYHTNLEDRFNIPWRIRIEKTNDNFQLYLRCEKEECENRKWSIETEITLKLVSHNGKSLMKNWKYTFAKPTGRGFEFISWKELESDYVVDDSIVVEAHVKILNILDSPCTETMNQKTFMLNHTVQNVSNIKERGIYTTNVETHYNIPWRIEIQRREGFFGMYLQCEKKHFDSKDWSIEVELVLTLKSSNGQRLSFTASSTLNEPASYGYDKLIRWDDMERKYAVNDSIIIEARVKIIKMTGFEERPPVGRLSGIVIPVGDREYSMEEWMEMAFGC</sequence>
<dbReference type="WormBase" id="T08E11.4">
    <property type="protein sequence ID" value="CE30168"/>
    <property type="gene ID" value="WBGene00020360"/>
    <property type="gene designation" value="math-41"/>
</dbReference>
<dbReference type="SMR" id="O76640"/>
<feature type="region of interest" description="Disordered" evidence="2">
    <location>
        <begin position="1"/>
        <end position="76"/>
    </location>
</feature>
<dbReference type="InterPro" id="IPR008974">
    <property type="entry name" value="TRAF-like"/>
</dbReference>
<dbReference type="PIR" id="T33390">
    <property type="entry name" value="T33390"/>
</dbReference>
<feature type="compositionally biased region" description="Polar residues" evidence="2">
    <location>
        <begin position="16"/>
        <end position="25"/>
    </location>
</feature>
<gene>
    <name evidence="4 6" type="primary">math-41</name>
    <name evidence="4" type="ORF">CELE_T08E11.4</name>
    <name evidence="6" type="ORF">T08E11.4</name>
</gene>
<dbReference type="KEGG" id="cel:CELE_T08E11.4"/>
<feature type="compositionally biased region" description="Polar residues" evidence="2">
    <location>
        <begin position="163"/>
        <end position="203"/>
    </location>
</feature>
<dbReference type="IntAct" id="O76640">
    <property type="interactions" value="5"/>
</dbReference>
<evidence type="ECO:0000313" key="6">
    <source>
        <dbReference type="WormBase" id="T08E11.4"/>
    </source>
</evidence>
<dbReference type="PeptideAtlas" id="O76640"/>
<dbReference type="GeneID" id="3565234"/>
<proteinExistence type="predicted"/>
<dbReference type="PANTHER" id="PTHR46308:SF1">
    <property type="entry name" value="MATH DOMAIN-CONTAINING PROTEIN"/>
    <property type="match status" value="1"/>
</dbReference>
<protein>
    <submittedName>
        <fullName evidence="4">MATH domain-containing protein</fullName>
    </submittedName>
</protein>
<dbReference type="Bgee" id="WBGene00020360">
    <property type="expression patterns" value="Expressed in larva and 3 other cell types or tissues"/>
</dbReference>
<feature type="coiled-coil region" evidence="1">
    <location>
        <begin position="271"/>
        <end position="298"/>
    </location>
</feature>
<reference evidence="4 5" key="1">
    <citation type="journal article" date="1998" name="Science">
        <title>Genome sequence of the nematode C. elegans: a platform for investigating biology.</title>
        <authorList>
            <consortium name="The C. elegans sequencing consortium"/>
            <person name="Sulson J.E."/>
            <person name="Waterston R."/>
        </authorList>
    </citation>
    <scope>NUCLEOTIDE SEQUENCE [LARGE SCALE GENOMIC DNA]</scope>
    <source>
        <strain evidence="4 5">Bristol N2</strain>
    </source>
</reference>
<dbReference type="CTD" id="3565234"/>
<dbReference type="Proteomes" id="UP000001940">
    <property type="component" value="Chromosome II"/>
</dbReference>
<dbReference type="SUPFAM" id="SSF49599">
    <property type="entry name" value="TRAF domain-like"/>
    <property type="match status" value="2"/>
</dbReference>
<dbReference type="HOGENOM" id="CLU_391937_0_0_1"/>
<feature type="domain" description="MATH" evidence="3">
    <location>
        <begin position="546"/>
        <end position="663"/>
    </location>
</feature>
<evidence type="ECO:0000259" key="3">
    <source>
        <dbReference type="PROSITE" id="PS50144"/>
    </source>
</evidence>
<name>O76640_CAEEL</name>
<dbReference type="InterPro" id="IPR002083">
    <property type="entry name" value="MATH/TRAF_dom"/>
</dbReference>
<dbReference type="Gene3D" id="2.60.210.10">
    <property type="entry name" value="Apoptosis, Tumor Necrosis Factor Receptor Associated Protein 2, Chain A"/>
    <property type="match status" value="2"/>
</dbReference>
<dbReference type="UCSC" id="T08E11.4">
    <property type="organism name" value="c. elegans"/>
</dbReference>
<feature type="compositionally biased region" description="Basic and acidic residues" evidence="2">
    <location>
        <begin position="38"/>
        <end position="58"/>
    </location>
</feature>
<accession>O76640</accession>
<keyword evidence="1" id="KW-0175">Coiled coil</keyword>
<evidence type="ECO:0000256" key="1">
    <source>
        <dbReference type="SAM" id="Coils"/>
    </source>
</evidence>
<feature type="domain" description="MATH" evidence="3">
    <location>
        <begin position="412"/>
        <end position="528"/>
    </location>
</feature>
<feature type="compositionally biased region" description="Low complexity" evidence="2">
    <location>
        <begin position="212"/>
        <end position="223"/>
    </location>
</feature>
<keyword evidence="5" id="KW-1185">Reference proteome</keyword>
<feature type="region of interest" description="Disordered" evidence="2">
    <location>
        <begin position="163"/>
        <end position="226"/>
    </location>
</feature>
<dbReference type="AGR" id="WB:WBGene00020360"/>
<organism evidence="4 5">
    <name type="scientific">Caenorhabditis elegans</name>
    <dbReference type="NCBI Taxonomy" id="6239"/>
    <lineage>
        <taxon>Eukaryota</taxon>
        <taxon>Metazoa</taxon>
        <taxon>Ecdysozoa</taxon>
        <taxon>Nematoda</taxon>
        <taxon>Chromadorea</taxon>
        <taxon>Rhabditida</taxon>
        <taxon>Rhabditina</taxon>
        <taxon>Rhabditomorpha</taxon>
        <taxon>Rhabditoidea</taxon>
        <taxon>Rhabditidae</taxon>
        <taxon>Peloderinae</taxon>
        <taxon>Caenorhabditis</taxon>
    </lineage>
</organism>
<dbReference type="DIP" id="DIP-27449N"/>
<evidence type="ECO:0000256" key="2">
    <source>
        <dbReference type="SAM" id="MobiDB-lite"/>
    </source>
</evidence>
<dbReference type="InParanoid" id="O76640"/>
<dbReference type="CDD" id="cd00121">
    <property type="entry name" value="MATH"/>
    <property type="match status" value="2"/>
</dbReference>
<dbReference type="SMART" id="SM00061">
    <property type="entry name" value="MATH"/>
    <property type="match status" value="2"/>
</dbReference>
<dbReference type="EMBL" id="BX284602">
    <property type="protein sequence ID" value="CCD63723.1"/>
    <property type="molecule type" value="Genomic_DNA"/>
</dbReference>
<dbReference type="PaxDb" id="6239-T08E11.4"/>